<feature type="transmembrane region" description="Helical" evidence="1">
    <location>
        <begin position="45"/>
        <end position="71"/>
    </location>
</feature>
<dbReference type="OrthoDB" id="1342583at2"/>
<sequence>MKPCLKCSNMLTDDATYCHVCNTKQSEGFEAFETMVKPKDTFLKVLCILTIIVMGFNLLGLPFSIVALSGIGLEYSVWLIVLGALFSATKLTGAILMLKKKLIGLYIYTVVAILSIGLYLYTNLTINIPNLTSNLPEGPSLIISYVSMGVKIMFSITFIILYWLPVNRRLLS</sequence>
<gene>
    <name evidence="2" type="ORF">NU09_1064</name>
</gene>
<keyword evidence="1" id="KW-0472">Membrane</keyword>
<keyword evidence="1" id="KW-1133">Transmembrane helix</keyword>
<protein>
    <submittedName>
        <fullName evidence="2">Uncharacterized protein</fullName>
    </submittedName>
</protein>
<dbReference type="AlphaFoldDB" id="A0A444WFG9"/>
<evidence type="ECO:0000313" key="3">
    <source>
        <dbReference type="Proteomes" id="UP000289775"/>
    </source>
</evidence>
<dbReference type="RefSeq" id="WP_129750214.1">
    <property type="nucleotide sequence ID" value="NZ_JUIW01000003.1"/>
</dbReference>
<proteinExistence type="predicted"/>
<keyword evidence="1" id="KW-0812">Transmembrane</keyword>
<organism evidence="2 3">
    <name type="scientific">Flavobacterium beibuense</name>
    <dbReference type="NCBI Taxonomy" id="657326"/>
    <lineage>
        <taxon>Bacteria</taxon>
        <taxon>Pseudomonadati</taxon>
        <taxon>Bacteroidota</taxon>
        <taxon>Flavobacteriia</taxon>
        <taxon>Flavobacteriales</taxon>
        <taxon>Flavobacteriaceae</taxon>
        <taxon>Flavobacterium</taxon>
    </lineage>
</organism>
<feature type="transmembrane region" description="Helical" evidence="1">
    <location>
        <begin position="105"/>
        <end position="122"/>
    </location>
</feature>
<name>A0A444WFG9_9FLAO</name>
<dbReference type="EMBL" id="JUIW01000003">
    <property type="protein sequence ID" value="RYJ44454.1"/>
    <property type="molecule type" value="Genomic_DNA"/>
</dbReference>
<comment type="caution">
    <text evidence="2">The sequence shown here is derived from an EMBL/GenBank/DDBJ whole genome shotgun (WGS) entry which is preliminary data.</text>
</comment>
<accession>A0A444WFG9</accession>
<evidence type="ECO:0000256" key="1">
    <source>
        <dbReference type="SAM" id="Phobius"/>
    </source>
</evidence>
<keyword evidence="3" id="KW-1185">Reference proteome</keyword>
<feature type="transmembrane region" description="Helical" evidence="1">
    <location>
        <begin position="142"/>
        <end position="164"/>
    </location>
</feature>
<reference evidence="2 3" key="1">
    <citation type="submission" date="2014-12" db="EMBL/GenBank/DDBJ databases">
        <title>Genome sequence of Flavobacterium beibuense RSKm HC5.</title>
        <authorList>
            <person name="Kim J.F."/>
            <person name="Song J.Y."/>
            <person name="Kwak M.-J."/>
            <person name="Lee S.-W."/>
        </authorList>
    </citation>
    <scope>NUCLEOTIDE SEQUENCE [LARGE SCALE GENOMIC DNA]</scope>
    <source>
        <strain evidence="2 3">RSKm HC5</strain>
    </source>
</reference>
<dbReference type="Proteomes" id="UP000289775">
    <property type="component" value="Unassembled WGS sequence"/>
</dbReference>
<feature type="transmembrane region" description="Helical" evidence="1">
    <location>
        <begin position="77"/>
        <end position="98"/>
    </location>
</feature>
<evidence type="ECO:0000313" key="2">
    <source>
        <dbReference type="EMBL" id="RYJ44454.1"/>
    </source>
</evidence>